<dbReference type="Proteomes" id="UP000070444">
    <property type="component" value="Unassembled WGS sequence"/>
</dbReference>
<dbReference type="InterPro" id="IPR032675">
    <property type="entry name" value="LRR_dom_sf"/>
</dbReference>
<evidence type="ECO:0008006" key="3">
    <source>
        <dbReference type="Google" id="ProtNLM"/>
    </source>
</evidence>
<accession>A0A137NRH0</accession>
<gene>
    <name evidence="1" type="ORF">CONCODRAFT_13066</name>
</gene>
<organism evidence="1 2">
    <name type="scientific">Conidiobolus coronatus (strain ATCC 28846 / CBS 209.66 / NRRL 28638)</name>
    <name type="common">Delacroixia coronata</name>
    <dbReference type="NCBI Taxonomy" id="796925"/>
    <lineage>
        <taxon>Eukaryota</taxon>
        <taxon>Fungi</taxon>
        <taxon>Fungi incertae sedis</taxon>
        <taxon>Zoopagomycota</taxon>
        <taxon>Entomophthoromycotina</taxon>
        <taxon>Entomophthoromycetes</taxon>
        <taxon>Entomophthorales</taxon>
        <taxon>Ancylistaceae</taxon>
        <taxon>Conidiobolus</taxon>
    </lineage>
</organism>
<evidence type="ECO:0000313" key="2">
    <source>
        <dbReference type="Proteomes" id="UP000070444"/>
    </source>
</evidence>
<evidence type="ECO:0000313" key="1">
    <source>
        <dbReference type="EMBL" id="KXN65366.1"/>
    </source>
</evidence>
<dbReference type="EMBL" id="KQ964898">
    <property type="protein sequence ID" value="KXN65366.1"/>
    <property type="molecule type" value="Genomic_DNA"/>
</dbReference>
<proteinExistence type="predicted"/>
<dbReference type="Gene3D" id="3.80.10.10">
    <property type="entry name" value="Ribonuclease Inhibitor"/>
    <property type="match status" value="1"/>
</dbReference>
<reference evidence="1 2" key="1">
    <citation type="journal article" date="2015" name="Genome Biol. Evol.">
        <title>Phylogenomic analyses indicate that early fungi evolved digesting cell walls of algal ancestors of land plants.</title>
        <authorList>
            <person name="Chang Y."/>
            <person name="Wang S."/>
            <person name="Sekimoto S."/>
            <person name="Aerts A.L."/>
            <person name="Choi C."/>
            <person name="Clum A."/>
            <person name="LaButti K.M."/>
            <person name="Lindquist E.A."/>
            <person name="Yee Ngan C."/>
            <person name="Ohm R.A."/>
            <person name="Salamov A.A."/>
            <person name="Grigoriev I.V."/>
            <person name="Spatafora J.W."/>
            <person name="Berbee M.L."/>
        </authorList>
    </citation>
    <scope>NUCLEOTIDE SEQUENCE [LARGE SCALE GENOMIC DNA]</scope>
    <source>
        <strain evidence="1 2">NRRL 28638</strain>
    </source>
</reference>
<dbReference type="AlphaFoldDB" id="A0A137NRH0"/>
<protein>
    <recommendedName>
        <fullName evidence="3">F-box domain-containing protein</fullName>
    </recommendedName>
</protein>
<sequence length="446" mass="52741">MSKINWHFVIKLHEFSSYFTQNELITLSLTCKKFRSCLKSIVLSNFNFNAFILTESYKSLEFTEKADGGLIDTLYLYNPFIDLTADYIECTHKFKRDLMLLPRQLKKLVLFNCMDYTYLLYKFSEVFNKITTLIIKKSIIPMPLLIHLLKNFKCLYSLELSFNKFISSRSLKIDLESNWPASLRHVNIEGNTIWNINSTNNHLELFHHEVTGLSMGKFNLYPYHLPNLKSFCFEASLDDVIVGTLLSFLELNPQVKRLTIHSEYHINQIWSIIQHFEDLNYIDYYKYFPIAINYTKAPVLNSVNSLELRISKKIYRTDGFSLQYPNLTRLIINVRTRNYQQISQFISNIPTLKSLKLILKYDFLFSRDLHLPKLNCLESIEFSTIDTFDYIELVFKLCNVPNLRLVEYTKVHKYGEWKPIERHSLVATGWGLKTFPYKCAYYKIDE</sequence>
<name>A0A137NRH0_CONC2</name>
<keyword evidence="2" id="KW-1185">Reference proteome</keyword>